<feature type="domain" description="Carbohydrate kinase FGGY C-terminal" evidence="6">
    <location>
        <begin position="254"/>
        <end position="448"/>
    </location>
</feature>
<evidence type="ECO:0000259" key="6">
    <source>
        <dbReference type="Pfam" id="PF02782"/>
    </source>
</evidence>
<keyword evidence="3 4" id="KW-0418">Kinase</keyword>
<evidence type="ECO:0000259" key="5">
    <source>
        <dbReference type="Pfam" id="PF00370"/>
    </source>
</evidence>
<dbReference type="GO" id="GO:0046316">
    <property type="term" value="F:gluconokinase activity"/>
    <property type="evidence" value="ECO:0007669"/>
    <property type="project" value="UniProtKB-EC"/>
</dbReference>
<dbReference type="EC" id="2.7.1.12" evidence="7"/>
<protein>
    <submittedName>
        <fullName evidence="7">Gluconokinase</fullName>
        <ecNumber evidence="7">2.7.1.12</ecNumber>
    </submittedName>
</protein>
<dbReference type="InterPro" id="IPR000577">
    <property type="entry name" value="Carb_kinase_FGGY"/>
</dbReference>
<dbReference type="RefSeq" id="WP_269882675.1">
    <property type="nucleotide sequence ID" value="NZ_JAQAGZ010000010.1"/>
</dbReference>
<dbReference type="Proteomes" id="UP001527882">
    <property type="component" value="Unassembled WGS sequence"/>
</dbReference>
<dbReference type="InterPro" id="IPR018485">
    <property type="entry name" value="FGGY_C"/>
</dbReference>
<dbReference type="Gene3D" id="3.30.420.40">
    <property type="match status" value="2"/>
</dbReference>
<dbReference type="CDD" id="cd07770">
    <property type="entry name" value="ASKHA_NBD_FGGY_GntK"/>
    <property type="match status" value="1"/>
</dbReference>
<dbReference type="InterPro" id="IPR043129">
    <property type="entry name" value="ATPase_NBD"/>
</dbReference>
<evidence type="ECO:0000256" key="3">
    <source>
        <dbReference type="ARBA" id="ARBA00022777"/>
    </source>
</evidence>
<dbReference type="InterPro" id="IPR018483">
    <property type="entry name" value="Carb_kinase_FGGY_CS"/>
</dbReference>
<comment type="caution">
    <text evidence="7">The sequence shown here is derived from an EMBL/GenBank/DDBJ whole genome shotgun (WGS) entry which is preliminary data.</text>
</comment>
<proteinExistence type="inferred from homology"/>
<evidence type="ECO:0000256" key="1">
    <source>
        <dbReference type="ARBA" id="ARBA00009156"/>
    </source>
</evidence>
<sequence length="507" mass="55286">MIGVDIGTTSTKSVLFTKEGTIVTSHGIEYPLYSPTPEVAEQDPEQILHAVVQTIKTVIAAGGAAPGDILCVSFSSAMHSVIAVDGEGHPVTKCITWADNRAAGWTRKIREEMNGHAIYLRTGTPLHPMSPLSKLTWLRHDHPDLFAKAHKFISIKEYVFFRLFGEYVVDYSIASATGMFNLSALAWDEEALRVAGVAAEQLSRPVPTTYSLTGMDEAYAKEMNLFASTPFVVGASDGVLSNLGVDAIDPGVVAITIGTSGAIRTVTDKPVTDPKGRIFCYALTENMWVIGGPVNNGGMIFRWVRDQLGASEVETAKRLGMDPYDILTDIAAKVKPGSDGLLFHPFMSGERAPLWDANARGSYFGLGLHHKKEHLIRAALEGVLINLYTVFLALEELIGVPNKIQATGGFARSQVWRQMMADIFDQHVYVPESVESSCLGAAILGLYSLGEIDSLSVVSGMVGKTHHLKPDPGNVKMYKGLIPIYIRLSRLLTEEYEAIAEYQKKWI</sequence>
<reference evidence="7 8" key="1">
    <citation type="submission" date="2022-12" db="EMBL/GenBank/DDBJ databases">
        <title>Draft genome sequence of Paenibacillus sp. dW9.</title>
        <authorList>
            <person name="Choi E.-W."/>
            <person name="Kim D.-U."/>
        </authorList>
    </citation>
    <scope>NUCLEOTIDE SEQUENCE [LARGE SCALE GENOMIC DNA]</scope>
    <source>
        <strain evidence="8">dW9</strain>
    </source>
</reference>
<dbReference type="Pfam" id="PF02782">
    <property type="entry name" value="FGGY_C"/>
    <property type="match status" value="1"/>
</dbReference>
<keyword evidence="8" id="KW-1185">Reference proteome</keyword>
<gene>
    <name evidence="7" type="primary">gntK</name>
    <name evidence="7" type="ORF">O9H85_16520</name>
</gene>
<dbReference type="SUPFAM" id="SSF53067">
    <property type="entry name" value="Actin-like ATPase domain"/>
    <property type="match status" value="2"/>
</dbReference>
<name>A0ABT4QB60_9BACL</name>
<dbReference type="PANTHER" id="PTHR43095">
    <property type="entry name" value="SUGAR KINASE"/>
    <property type="match status" value="1"/>
</dbReference>
<feature type="domain" description="Carbohydrate kinase FGGY N-terminal" evidence="5">
    <location>
        <begin position="1"/>
        <end position="244"/>
    </location>
</feature>
<dbReference type="InterPro" id="IPR006002">
    <property type="entry name" value="Gluconate_kinase"/>
</dbReference>
<keyword evidence="2 4" id="KW-0808">Transferase</keyword>
<evidence type="ECO:0000313" key="7">
    <source>
        <dbReference type="EMBL" id="MCZ8513997.1"/>
    </source>
</evidence>
<dbReference type="Pfam" id="PF00370">
    <property type="entry name" value="FGGY_N"/>
    <property type="match status" value="1"/>
</dbReference>
<evidence type="ECO:0000313" key="8">
    <source>
        <dbReference type="Proteomes" id="UP001527882"/>
    </source>
</evidence>
<dbReference type="PIRSF" id="PIRSF000538">
    <property type="entry name" value="GlpK"/>
    <property type="match status" value="1"/>
</dbReference>
<comment type="similarity">
    <text evidence="1 4">Belongs to the FGGY kinase family.</text>
</comment>
<evidence type="ECO:0000256" key="2">
    <source>
        <dbReference type="ARBA" id="ARBA00022679"/>
    </source>
</evidence>
<dbReference type="PROSITE" id="PS00445">
    <property type="entry name" value="FGGY_KINASES_2"/>
    <property type="match status" value="1"/>
</dbReference>
<dbReference type="InterPro" id="IPR050406">
    <property type="entry name" value="FGGY_Carb_Kinase"/>
</dbReference>
<organism evidence="7 8">
    <name type="scientific">Paenibacillus gyeongsangnamensis</name>
    <dbReference type="NCBI Taxonomy" id="3388067"/>
    <lineage>
        <taxon>Bacteria</taxon>
        <taxon>Bacillati</taxon>
        <taxon>Bacillota</taxon>
        <taxon>Bacilli</taxon>
        <taxon>Bacillales</taxon>
        <taxon>Paenibacillaceae</taxon>
        <taxon>Paenibacillus</taxon>
    </lineage>
</organism>
<accession>A0ABT4QB60</accession>
<dbReference type="InterPro" id="IPR018484">
    <property type="entry name" value="FGGY_N"/>
</dbReference>
<dbReference type="PANTHER" id="PTHR43095:SF2">
    <property type="entry name" value="GLUCONOKINASE"/>
    <property type="match status" value="1"/>
</dbReference>
<dbReference type="NCBIfam" id="TIGR01314">
    <property type="entry name" value="gntK_FGGY"/>
    <property type="match status" value="1"/>
</dbReference>
<dbReference type="EMBL" id="JAQAGZ010000010">
    <property type="protein sequence ID" value="MCZ8513997.1"/>
    <property type="molecule type" value="Genomic_DNA"/>
</dbReference>
<evidence type="ECO:0000256" key="4">
    <source>
        <dbReference type="RuleBase" id="RU003733"/>
    </source>
</evidence>